<reference evidence="2" key="1">
    <citation type="submission" date="2021-02" db="EMBL/GenBank/DDBJ databases">
        <authorList>
            <person name="Dougan E. K."/>
            <person name="Rhodes N."/>
            <person name="Thang M."/>
            <person name="Chan C."/>
        </authorList>
    </citation>
    <scope>NUCLEOTIDE SEQUENCE</scope>
</reference>
<keyword evidence="1" id="KW-0812">Transmembrane</keyword>
<evidence type="ECO:0000313" key="2">
    <source>
        <dbReference type="EMBL" id="CAE8609550.1"/>
    </source>
</evidence>
<feature type="transmembrane region" description="Helical" evidence="1">
    <location>
        <begin position="45"/>
        <end position="68"/>
    </location>
</feature>
<dbReference type="AlphaFoldDB" id="A0A813F8J6"/>
<keyword evidence="3" id="KW-1185">Reference proteome</keyword>
<evidence type="ECO:0000256" key="1">
    <source>
        <dbReference type="SAM" id="Phobius"/>
    </source>
</evidence>
<protein>
    <submittedName>
        <fullName evidence="2">Uncharacterized protein</fullName>
    </submittedName>
</protein>
<feature type="non-terminal residue" evidence="2">
    <location>
        <position position="1"/>
    </location>
</feature>
<sequence>VLLRTLSVALLWTCGLRLCHQGVAWLPVEQLRENVALSFDRRAGVVAFPVAAFPVASLVFPGAAQADFDLSAPVGEQPEVALLVFAPFGALAAFYTYKALQKINETPPR</sequence>
<evidence type="ECO:0000313" key="3">
    <source>
        <dbReference type="Proteomes" id="UP000654075"/>
    </source>
</evidence>
<organism evidence="2 3">
    <name type="scientific">Polarella glacialis</name>
    <name type="common">Dinoflagellate</name>
    <dbReference type="NCBI Taxonomy" id="89957"/>
    <lineage>
        <taxon>Eukaryota</taxon>
        <taxon>Sar</taxon>
        <taxon>Alveolata</taxon>
        <taxon>Dinophyceae</taxon>
        <taxon>Suessiales</taxon>
        <taxon>Suessiaceae</taxon>
        <taxon>Polarella</taxon>
    </lineage>
</organism>
<feature type="transmembrane region" description="Helical" evidence="1">
    <location>
        <begin position="80"/>
        <end position="97"/>
    </location>
</feature>
<dbReference type="EMBL" id="CAJNNV010024348">
    <property type="protein sequence ID" value="CAE8609550.1"/>
    <property type="molecule type" value="Genomic_DNA"/>
</dbReference>
<name>A0A813F8J6_POLGL</name>
<keyword evidence="1" id="KW-0472">Membrane</keyword>
<dbReference type="Proteomes" id="UP000654075">
    <property type="component" value="Unassembled WGS sequence"/>
</dbReference>
<accession>A0A813F8J6</accession>
<comment type="caution">
    <text evidence="2">The sequence shown here is derived from an EMBL/GenBank/DDBJ whole genome shotgun (WGS) entry which is preliminary data.</text>
</comment>
<proteinExistence type="predicted"/>
<keyword evidence="1" id="KW-1133">Transmembrane helix</keyword>
<gene>
    <name evidence="2" type="ORF">PGLA1383_LOCUS27377</name>
</gene>